<dbReference type="NCBIfam" id="TIGR03187">
    <property type="entry name" value="DGQHR"/>
    <property type="match status" value="1"/>
</dbReference>
<sequence>MELQLPGIAYKQGDRLMVTTAMDPVALVKTVAQPDPWNPVGAQPHGNRPQDKAHRKGIAEYLEDEEQFVLGAVVLYAKSTEARFEPDPGKEGRAVVPGTLYLNYGAQFDVGDGQHRIGAYSDVIQAHSEDEDPVMKRLRSSGQPLVVVIDDNPLHRAQDFTDLQRNAKPPSASIGLSMDRRQPINRLMIKLVQQPDLQIFGDEAERVEFFKDSPGKLSAKLFSFKTIRYLSGTVLVGVSQRTTKGWDKAVNDYVETYGDEAQTKLTDLWGGFATWPDIAHVLAGKRTAADMREKTYLASSGVLYAIAYAVHLASTEHKIPVTDAMKRLSDVTYTRPGTPKPGELLTSKDTPFAGNLVDPESGKIGSGRPSWEAAAEVLLQHIIKAGS</sequence>
<dbReference type="InterPro" id="IPR017642">
    <property type="entry name" value="DNA_S_mod_DndB"/>
</dbReference>
<dbReference type="EMBL" id="CP163441">
    <property type="protein sequence ID" value="XDQ45771.1"/>
    <property type="molecule type" value="Genomic_DNA"/>
</dbReference>
<proteinExistence type="predicted"/>
<dbReference type="Pfam" id="PF14072">
    <property type="entry name" value="DndB"/>
    <property type="match status" value="1"/>
</dbReference>
<dbReference type="CDD" id="cd16412">
    <property type="entry name" value="dndB"/>
    <property type="match status" value="1"/>
</dbReference>
<evidence type="ECO:0000313" key="1">
    <source>
        <dbReference type="EMBL" id="XDQ45771.1"/>
    </source>
</evidence>
<gene>
    <name evidence="1" type="ORF">AB5J52_27905</name>
</gene>
<reference evidence="1" key="1">
    <citation type="submission" date="2024-07" db="EMBL/GenBank/DDBJ databases">
        <authorList>
            <person name="Yu S.T."/>
        </authorList>
    </citation>
    <scope>NUCLEOTIDE SEQUENCE</scope>
    <source>
        <strain evidence="1">R39</strain>
    </source>
</reference>
<dbReference type="RefSeq" id="WP_369224633.1">
    <property type="nucleotide sequence ID" value="NZ_CP163441.1"/>
</dbReference>
<name>A0AB39QU12_9ACTN</name>
<organism evidence="1">
    <name type="scientific">Streptomyces sp. R39</name>
    <dbReference type="NCBI Taxonomy" id="3238631"/>
    <lineage>
        <taxon>Bacteria</taxon>
        <taxon>Bacillati</taxon>
        <taxon>Actinomycetota</taxon>
        <taxon>Actinomycetes</taxon>
        <taxon>Kitasatosporales</taxon>
        <taxon>Streptomycetaceae</taxon>
        <taxon>Streptomyces</taxon>
    </lineage>
</organism>
<dbReference type="InterPro" id="IPR017601">
    <property type="entry name" value="DGQHR-contain_dom"/>
</dbReference>
<accession>A0AB39QU12</accession>
<dbReference type="AlphaFoldDB" id="A0AB39QU12"/>
<protein>
    <submittedName>
        <fullName evidence="1">DNA sulfur modification protein DndB</fullName>
    </submittedName>
</protein>